<dbReference type="GO" id="GO:0016020">
    <property type="term" value="C:membrane"/>
    <property type="evidence" value="ECO:0007669"/>
    <property type="project" value="UniProtKB-SubCell"/>
</dbReference>
<comment type="subcellular location">
    <subcellularLocation>
        <location evidence="1">Membrane</location>
        <topology evidence="1">Multi-pass membrane protein</topology>
    </subcellularLocation>
</comment>
<dbReference type="Gene3D" id="1.20.1070.10">
    <property type="entry name" value="Rhodopsin 7-helix transmembrane proteins"/>
    <property type="match status" value="1"/>
</dbReference>
<protein>
    <submittedName>
        <fullName evidence="7">G-protein coupled receptor Mth2</fullName>
    </submittedName>
</protein>
<organism evidence="7 8">
    <name type="scientific">Dufourea novaeangliae</name>
    <name type="common">Sweat bee</name>
    <dbReference type="NCBI Taxonomy" id="178035"/>
    <lineage>
        <taxon>Eukaryota</taxon>
        <taxon>Metazoa</taxon>
        <taxon>Ecdysozoa</taxon>
        <taxon>Arthropoda</taxon>
        <taxon>Hexapoda</taxon>
        <taxon>Insecta</taxon>
        <taxon>Pterygota</taxon>
        <taxon>Neoptera</taxon>
        <taxon>Endopterygota</taxon>
        <taxon>Hymenoptera</taxon>
        <taxon>Apocrita</taxon>
        <taxon>Aculeata</taxon>
        <taxon>Apoidea</taxon>
        <taxon>Anthophila</taxon>
        <taxon>Halictidae</taxon>
        <taxon>Rophitinae</taxon>
        <taxon>Dufourea</taxon>
    </lineage>
</organism>
<feature type="transmembrane region" description="Helical" evidence="5">
    <location>
        <begin position="173"/>
        <end position="196"/>
    </location>
</feature>
<keyword evidence="7" id="KW-0675">Receptor</keyword>
<dbReference type="Proteomes" id="UP000076502">
    <property type="component" value="Unassembled WGS sequence"/>
</dbReference>
<evidence type="ECO:0000256" key="1">
    <source>
        <dbReference type="ARBA" id="ARBA00004141"/>
    </source>
</evidence>
<dbReference type="GO" id="GO:0004930">
    <property type="term" value="F:G protein-coupled receptor activity"/>
    <property type="evidence" value="ECO:0007669"/>
    <property type="project" value="InterPro"/>
</dbReference>
<evidence type="ECO:0000259" key="6">
    <source>
        <dbReference type="PROSITE" id="PS50261"/>
    </source>
</evidence>
<dbReference type="InterPro" id="IPR000832">
    <property type="entry name" value="GPCR_2_secretin-like"/>
</dbReference>
<keyword evidence="3 5" id="KW-1133">Transmembrane helix</keyword>
<sequence length="423" mass="48387">MIGSSFSPLFSNFNRTGVEFPGDKQNTFVAIIGDPCKYKKYILDPENTNEEESYLLLNGSVFVPQDAPSMLQPGVDYCMEIVPNIGLKTFVCFPEERLVVTADSRFTIYACGLLVSVPFLVLTILAYSITPKLRDVYGKALCRYCGCLALAFTTLAITQLGSGHLSDQACTSIAFVIQFSFVACFFWLNVMCIEMWSLVRSHVDRETYKRMKPKTLFFWYSLWCWGPSVILILVSMIMDLSPTIPATYVKPNFGKESCWFKSDDEAMPYFYVPVGLLLLGNMTLFILTFLKLSKYQKDLDLRRLARNQASDRRDRRCLRRLSRTAIVCLIIFFLMGLNWSMELISWFVDGDSFDWSTFDLVNALQGVLVFGLFVIRRPQRDFVWHRIQQLRGIDLAPPEAGSMEPYLLPIMNGDNVSREMIIP</sequence>
<feature type="transmembrane region" description="Helical" evidence="5">
    <location>
        <begin position="106"/>
        <end position="129"/>
    </location>
</feature>
<dbReference type="SUPFAM" id="SSF81321">
    <property type="entry name" value="Family A G protein-coupled receptor-like"/>
    <property type="match status" value="1"/>
</dbReference>
<feature type="transmembrane region" description="Helical" evidence="5">
    <location>
        <begin position="353"/>
        <end position="375"/>
    </location>
</feature>
<feature type="domain" description="G-protein coupled receptors family 2 profile 2" evidence="6">
    <location>
        <begin position="105"/>
        <end position="377"/>
    </location>
</feature>
<feature type="transmembrane region" description="Helical" evidence="5">
    <location>
        <begin position="141"/>
        <end position="161"/>
    </location>
</feature>
<feature type="transmembrane region" description="Helical" evidence="5">
    <location>
        <begin position="217"/>
        <end position="238"/>
    </location>
</feature>
<dbReference type="InterPro" id="IPR052808">
    <property type="entry name" value="GPCR_Mth-like"/>
</dbReference>
<feature type="transmembrane region" description="Helical" evidence="5">
    <location>
        <begin position="321"/>
        <end position="341"/>
    </location>
</feature>
<name>A0A154PFR1_DUFNO</name>
<keyword evidence="2 5" id="KW-0812">Transmembrane</keyword>
<dbReference type="AlphaFoldDB" id="A0A154PFR1"/>
<dbReference type="PANTHER" id="PTHR46953">
    <property type="entry name" value="G-PROTEIN COUPLED RECEPTOR MTH-LIKE 1-RELATED"/>
    <property type="match status" value="1"/>
</dbReference>
<keyword evidence="8" id="KW-1185">Reference proteome</keyword>
<evidence type="ECO:0000256" key="2">
    <source>
        <dbReference type="ARBA" id="ARBA00022692"/>
    </source>
</evidence>
<dbReference type="CDD" id="cd15039">
    <property type="entry name" value="7tmB3_Methuselah-like"/>
    <property type="match status" value="1"/>
</dbReference>
<dbReference type="GO" id="GO:0007166">
    <property type="term" value="P:cell surface receptor signaling pathway"/>
    <property type="evidence" value="ECO:0007669"/>
    <property type="project" value="InterPro"/>
</dbReference>
<dbReference type="Pfam" id="PF00002">
    <property type="entry name" value="7tm_2"/>
    <property type="match status" value="1"/>
</dbReference>
<gene>
    <name evidence="7" type="ORF">WN55_00433</name>
</gene>
<evidence type="ECO:0000256" key="3">
    <source>
        <dbReference type="ARBA" id="ARBA00022989"/>
    </source>
</evidence>
<proteinExistence type="predicted"/>
<dbReference type="PANTHER" id="PTHR46953:SF1">
    <property type="entry name" value="G-PROTEIN COUPLED RECEPTOR MTH-LIKE 1-RELATED"/>
    <property type="match status" value="1"/>
</dbReference>
<keyword evidence="4 5" id="KW-0472">Membrane</keyword>
<evidence type="ECO:0000256" key="4">
    <source>
        <dbReference type="ARBA" id="ARBA00023136"/>
    </source>
</evidence>
<dbReference type="EMBL" id="KQ434893">
    <property type="protein sequence ID" value="KZC10681.1"/>
    <property type="molecule type" value="Genomic_DNA"/>
</dbReference>
<evidence type="ECO:0000256" key="5">
    <source>
        <dbReference type="SAM" id="Phobius"/>
    </source>
</evidence>
<evidence type="ECO:0000313" key="7">
    <source>
        <dbReference type="EMBL" id="KZC10681.1"/>
    </source>
</evidence>
<feature type="transmembrane region" description="Helical" evidence="5">
    <location>
        <begin position="269"/>
        <end position="290"/>
    </location>
</feature>
<dbReference type="OrthoDB" id="5854379at2759"/>
<evidence type="ECO:0000313" key="8">
    <source>
        <dbReference type="Proteomes" id="UP000076502"/>
    </source>
</evidence>
<dbReference type="STRING" id="178035.A0A154PFR1"/>
<reference evidence="7 8" key="1">
    <citation type="submission" date="2015-07" db="EMBL/GenBank/DDBJ databases">
        <title>The genome of Dufourea novaeangliae.</title>
        <authorList>
            <person name="Pan H."/>
            <person name="Kapheim K."/>
        </authorList>
    </citation>
    <scope>NUCLEOTIDE SEQUENCE [LARGE SCALE GENOMIC DNA]</scope>
    <source>
        <strain evidence="7">0120121106</strain>
        <tissue evidence="7">Whole body</tissue>
    </source>
</reference>
<accession>A0A154PFR1</accession>
<dbReference type="InterPro" id="IPR017981">
    <property type="entry name" value="GPCR_2-like_7TM"/>
</dbReference>
<dbReference type="PROSITE" id="PS50261">
    <property type="entry name" value="G_PROTEIN_RECEP_F2_4"/>
    <property type="match status" value="1"/>
</dbReference>